<dbReference type="CDD" id="cd00761">
    <property type="entry name" value="Glyco_tranf_GTA_type"/>
    <property type="match status" value="1"/>
</dbReference>
<dbReference type="EMBL" id="CP094532">
    <property type="protein sequence ID" value="UOE41378.1"/>
    <property type="molecule type" value="Genomic_DNA"/>
</dbReference>
<accession>A0ABY4BQ99</accession>
<feature type="domain" description="Glycosyltransferase 2-like" evidence="1">
    <location>
        <begin position="4"/>
        <end position="112"/>
    </location>
</feature>
<dbReference type="InterPro" id="IPR029044">
    <property type="entry name" value="Nucleotide-diphossugar_trans"/>
</dbReference>
<gene>
    <name evidence="2" type="ORF">MTP09_01655</name>
</gene>
<dbReference type="InterPro" id="IPR001173">
    <property type="entry name" value="Glyco_trans_2-like"/>
</dbReference>
<dbReference type="SUPFAM" id="SSF53448">
    <property type="entry name" value="Nucleotide-diphospho-sugar transferases"/>
    <property type="match status" value="1"/>
</dbReference>
<evidence type="ECO:0000259" key="1">
    <source>
        <dbReference type="Pfam" id="PF00535"/>
    </source>
</evidence>
<sequence>MLAIVIPYYKIDFFKDTLTSLENQTCKDFKAYIGNDASPDDPLPLIEENLRTINHKYIEYSENLGRRSLVSQWERVISETKDEEWILILGDDDVLSINFVQEFYNHLSEIEAKQYNVIKFSQCWIDEAGKTLNEFTNYPKLIDPAEHLGYKIVKGERSSLSEHIFRKSQIQKIRFKDFPLAWAADDVAVFEFSECKPIYFINEAKVYVRVSNENISGRKDNLVIKKEAKIAFEKYLIKNHYKNLTIESLKKLVDHQIYYRYHNNIPLGFSLFKVYLHLGYYKKIIALPKTYLILNKIIK</sequence>
<reference evidence="2 3" key="1">
    <citation type="submission" date="2022-03" db="EMBL/GenBank/DDBJ databases">
        <title>Chryseobacterium sp. isolated from particulate matters in swine house.</title>
        <authorList>
            <person name="Won M."/>
            <person name="Kim S.-J."/>
            <person name="Kwon S.-W."/>
        </authorList>
    </citation>
    <scope>NUCLEOTIDE SEQUENCE [LARGE SCALE GENOMIC DNA]</scope>
    <source>
        <strain evidence="2 3">SC2-2</strain>
    </source>
</reference>
<dbReference type="Pfam" id="PF00535">
    <property type="entry name" value="Glycos_transf_2"/>
    <property type="match status" value="1"/>
</dbReference>
<dbReference type="Gene3D" id="3.90.550.10">
    <property type="entry name" value="Spore Coat Polysaccharide Biosynthesis Protein SpsA, Chain A"/>
    <property type="match status" value="1"/>
</dbReference>
<evidence type="ECO:0000313" key="3">
    <source>
        <dbReference type="Proteomes" id="UP000831460"/>
    </source>
</evidence>
<protein>
    <submittedName>
        <fullName evidence="2">Glycosyltransferase</fullName>
    </submittedName>
</protein>
<dbReference type="Proteomes" id="UP000831460">
    <property type="component" value="Chromosome"/>
</dbReference>
<proteinExistence type="predicted"/>
<organism evidence="2 3">
    <name type="scientific">Chryseobacterium suipulveris</name>
    <dbReference type="NCBI Taxonomy" id="2929800"/>
    <lineage>
        <taxon>Bacteria</taxon>
        <taxon>Pseudomonadati</taxon>
        <taxon>Bacteroidota</taxon>
        <taxon>Flavobacteriia</taxon>
        <taxon>Flavobacteriales</taxon>
        <taxon>Weeksellaceae</taxon>
        <taxon>Chryseobacterium group</taxon>
        <taxon>Chryseobacterium</taxon>
    </lineage>
</organism>
<keyword evidence="3" id="KW-1185">Reference proteome</keyword>
<dbReference type="RefSeq" id="WP_243550041.1">
    <property type="nucleotide sequence ID" value="NZ_CP094532.1"/>
</dbReference>
<name>A0ABY4BQ99_9FLAO</name>
<evidence type="ECO:0000313" key="2">
    <source>
        <dbReference type="EMBL" id="UOE41378.1"/>
    </source>
</evidence>